<gene>
    <name evidence="2" type="ORF">F511_25569</name>
</gene>
<dbReference type="AlphaFoldDB" id="A0A2Z7B1Z2"/>
<dbReference type="EMBL" id="KV011869">
    <property type="protein sequence ID" value="KZV25522.1"/>
    <property type="molecule type" value="Genomic_DNA"/>
</dbReference>
<evidence type="ECO:0000256" key="1">
    <source>
        <dbReference type="SAM" id="MobiDB-lite"/>
    </source>
</evidence>
<organism evidence="2 3">
    <name type="scientific">Dorcoceras hygrometricum</name>
    <dbReference type="NCBI Taxonomy" id="472368"/>
    <lineage>
        <taxon>Eukaryota</taxon>
        <taxon>Viridiplantae</taxon>
        <taxon>Streptophyta</taxon>
        <taxon>Embryophyta</taxon>
        <taxon>Tracheophyta</taxon>
        <taxon>Spermatophyta</taxon>
        <taxon>Magnoliopsida</taxon>
        <taxon>eudicotyledons</taxon>
        <taxon>Gunneridae</taxon>
        <taxon>Pentapetalae</taxon>
        <taxon>asterids</taxon>
        <taxon>lamiids</taxon>
        <taxon>Lamiales</taxon>
        <taxon>Gesneriaceae</taxon>
        <taxon>Didymocarpoideae</taxon>
        <taxon>Trichosporeae</taxon>
        <taxon>Loxocarpinae</taxon>
        <taxon>Dorcoceras</taxon>
    </lineage>
</organism>
<accession>A0A2Z7B1Z2</accession>
<evidence type="ECO:0000313" key="2">
    <source>
        <dbReference type="EMBL" id="KZV25522.1"/>
    </source>
</evidence>
<name>A0A2Z7B1Z2_9LAMI</name>
<evidence type="ECO:0000313" key="3">
    <source>
        <dbReference type="Proteomes" id="UP000250235"/>
    </source>
</evidence>
<feature type="region of interest" description="Disordered" evidence="1">
    <location>
        <begin position="171"/>
        <end position="206"/>
    </location>
</feature>
<proteinExistence type="predicted"/>
<protein>
    <submittedName>
        <fullName evidence="2">Uncharacterized protein</fullName>
    </submittedName>
</protein>
<reference evidence="2 3" key="1">
    <citation type="journal article" date="2015" name="Proc. Natl. Acad. Sci. U.S.A.">
        <title>The resurrection genome of Boea hygrometrica: A blueprint for survival of dehydration.</title>
        <authorList>
            <person name="Xiao L."/>
            <person name="Yang G."/>
            <person name="Zhang L."/>
            <person name="Yang X."/>
            <person name="Zhao S."/>
            <person name="Ji Z."/>
            <person name="Zhou Q."/>
            <person name="Hu M."/>
            <person name="Wang Y."/>
            <person name="Chen M."/>
            <person name="Xu Y."/>
            <person name="Jin H."/>
            <person name="Xiao X."/>
            <person name="Hu G."/>
            <person name="Bao F."/>
            <person name="Hu Y."/>
            <person name="Wan P."/>
            <person name="Li L."/>
            <person name="Deng X."/>
            <person name="Kuang T."/>
            <person name="Xiang C."/>
            <person name="Zhu J.K."/>
            <person name="Oliver M.J."/>
            <person name="He Y."/>
        </authorList>
    </citation>
    <scope>NUCLEOTIDE SEQUENCE [LARGE SCALE GENOMIC DNA]</scope>
    <source>
        <strain evidence="3">cv. XS01</strain>
    </source>
</reference>
<keyword evidence="3" id="KW-1185">Reference proteome</keyword>
<sequence>MASALINNTVQVYFASVLGMDHEGMVSMFEALVESDLSGFLGCSSALFEAALVEFLHNASVRDGIVCLSASPGYRFDFTKFQYYGFSFFTTDETPMGVDQILMPTAVTPQDFTEPLAQLRALVNQISTERVQTRADSEKLKDMLLLEIRSLEKKVTEMLLGELVAYINRGGNDKKGEGGSSSRRTQPPPDDHGGRPGSGIGVSRSGSSGIILYRSGGYHRGSGRAGYWLGEK</sequence>
<dbReference type="Proteomes" id="UP000250235">
    <property type="component" value="Unassembled WGS sequence"/>
</dbReference>